<dbReference type="STRING" id="582899.Hden_2212"/>
<organism evidence="1 2">
    <name type="scientific">Hyphomicrobium denitrificans (strain ATCC 51888 / DSM 1869 / NCIMB 11706 / TK 0415)</name>
    <dbReference type="NCBI Taxonomy" id="582899"/>
    <lineage>
        <taxon>Bacteria</taxon>
        <taxon>Pseudomonadati</taxon>
        <taxon>Pseudomonadota</taxon>
        <taxon>Alphaproteobacteria</taxon>
        <taxon>Hyphomicrobiales</taxon>
        <taxon>Hyphomicrobiaceae</taxon>
        <taxon>Hyphomicrobium</taxon>
    </lineage>
</organism>
<dbReference type="HOGENOM" id="CLU_127034_0_0_5"/>
<accession>D8JR25</accession>
<keyword evidence="2" id="KW-1185">Reference proteome</keyword>
<evidence type="ECO:0000313" key="1">
    <source>
        <dbReference type="EMBL" id="ADJ24010.1"/>
    </source>
</evidence>
<name>D8JR25_HYPDA</name>
<dbReference type="Proteomes" id="UP000002033">
    <property type="component" value="Chromosome"/>
</dbReference>
<proteinExistence type="predicted"/>
<reference evidence="2" key="1">
    <citation type="journal article" date="2011" name="J. Bacteriol.">
        <title>Genome sequences of eight morphologically diverse alphaproteobacteria.</title>
        <authorList>
            <consortium name="US DOE Joint Genome Institute"/>
            <person name="Brown P.J."/>
            <person name="Kysela D.T."/>
            <person name="Buechlein A."/>
            <person name="Hemmerich C."/>
            <person name="Brun Y.V."/>
        </authorList>
    </citation>
    <scope>NUCLEOTIDE SEQUENCE [LARGE SCALE GENOMIC DNA]</scope>
    <source>
        <strain evidence="2">ATCC 51888 / DSM 1869 / NCIB 11706 / TK 0415</strain>
    </source>
</reference>
<dbReference type="EMBL" id="CP002083">
    <property type="protein sequence ID" value="ADJ24010.1"/>
    <property type="molecule type" value="Genomic_DNA"/>
</dbReference>
<protein>
    <submittedName>
        <fullName evidence="1">Uncharacterized protein</fullName>
    </submittedName>
</protein>
<sequence length="182" mass="19359">MLSGLLKYERLVLTKKYTPSLKFEHLEARALARLPDGFMPAPKRLTGVIVSCVAAALAWPSFAAAPSDTEAKDAARSAVAQMTPHDVGSRYGQALGAIEICQGAQTTVKVPALNTIYTGADLQTFQAQASRIFNAWIKLKQCGTLDDPNECRVVVEESCAAALIEIGPTGTVFPGLLEGPGR</sequence>
<dbReference type="AlphaFoldDB" id="D8JR25"/>
<evidence type="ECO:0000313" key="2">
    <source>
        <dbReference type="Proteomes" id="UP000002033"/>
    </source>
</evidence>
<dbReference type="KEGG" id="hdn:Hden_2212"/>
<gene>
    <name evidence="1" type="ordered locus">Hden_2212</name>
</gene>